<gene>
    <name evidence="13" type="ORF">SAMN05518684_103308</name>
</gene>
<evidence type="ECO:0000256" key="9">
    <source>
        <dbReference type="PIRSR" id="PIRSR000350-4"/>
    </source>
</evidence>
<dbReference type="EMBL" id="FOGT01000003">
    <property type="protein sequence ID" value="SER75583.1"/>
    <property type="molecule type" value="Genomic_DNA"/>
</dbReference>
<dbReference type="Proteomes" id="UP000198571">
    <property type="component" value="Unassembled WGS sequence"/>
</dbReference>
<dbReference type="Pfam" id="PF07992">
    <property type="entry name" value="Pyr_redox_2"/>
    <property type="match status" value="1"/>
</dbReference>
<comment type="similarity">
    <text evidence="1 10">Belongs to the class-I pyridine nucleotide-disulfide oxidoreductase family.</text>
</comment>
<accession>A0A1H9RTY2</accession>
<evidence type="ECO:0000256" key="3">
    <source>
        <dbReference type="ARBA" id="ARBA00022827"/>
    </source>
</evidence>
<dbReference type="PRINTS" id="PR00411">
    <property type="entry name" value="PNDRDTASEI"/>
</dbReference>
<keyword evidence="14" id="KW-1185">Reference proteome</keyword>
<evidence type="ECO:0000256" key="6">
    <source>
        <dbReference type="ARBA" id="ARBA00023157"/>
    </source>
</evidence>
<dbReference type="SUPFAM" id="SSF55424">
    <property type="entry name" value="FAD/NAD-linked reductases, dimerisation (C-terminal) domain"/>
    <property type="match status" value="1"/>
</dbReference>
<feature type="binding site" evidence="8">
    <location>
        <position position="51"/>
    </location>
    <ligand>
        <name>FAD</name>
        <dbReference type="ChEBI" id="CHEBI:57692"/>
    </ligand>
</feature>
<keyword evidence="6" id="KW-1015">Disulfide bond</keyword>
<dbReference type="Pfam" id="PF02852">
    <property type="entry name" value="Pyr_redox_dim"/>
    <property type="match status" value="1"/>
</dbReference>
<evidence type="ECO:0000256" key="1">
    <source>
        <dbReference type="ARBA" id="ARBA00007532"/>
    </source>
</evidence>
<proteinExistence type="inferred from homology"/>
<dbReference type="RefSeq" id="WP_093048350.1">
    <property type="nucleotide sequence ID" value="NZ_FOGT01000003.1"/>
</dbReference>
<keyword evidence="5 10" id="KW-0560">Oxidoreductase</keyword>
<protein>
    <submittedName>
        <fullName evidence="13">Pyruvate/2-oxoglutarate dehydrogenase complex, dihydrolipoamide dehydrogenase (E3) component</fullName>
    </submittedName>
</protein>
<evidence type="ECO:0000259" key="12">
    <source>
        <dbReference type="Pfam" id="PF07992"/>
    </source>
</evidence>
<name>A0A1H9RTY2_9BACI</name>
<dbReference type="Gene3D" id="3.50.50.60">
    <property type="entry name" value="FAD/NAD(P)-binding domain"/>
    <property type="match status" value="2"/>
</dbReference>
<feature type="binding site" evidence="8">
    <location>
        <begin position="140"/>
        <end position="142"/>
    </location>
    <ligand>
        <name>FAD</name>
        <dbReference type="ChEBI" id="CHEBI:57692"/>
    </ligand>
</feature>
<evidence type="ECO:0000256" key="8">
    <source>
        <dbReference type="PIRSR" id="PIRSR000350-3"/>
    </source>
</evidence>
<organism evidence="13 14">
    <name type="scientific">Salipaludibacillus aurantiacus</name>
    <dbReference type="NCBI Taxonomy" id="1601833"/>
    <lineage>
        <taxon>Bacteria</taxon>
        <taxon>Bacillati</taxon>
        <taxon>Bacillota</taxon>
        <taxon>Bacilli</taxon>
        <taxon>Bacillales</taxon>
        <taxon>Bacillaceae</taxon>
    </lineage>
</organism>
<dbReference type="GO" id="GO:0050660">
    <property type="term" value="F:flavin adenine dinucleotide binding"/>
    <property type="evidence" value="ECO:0007669"/>
    <property type="project" value="TreeGrafter"/>
</dbReference>
<reference evidence="14" key="1">
    <citation type="submission" date="2016-10" db="EMBL/GenBank/DDBJ databases">
        <authorList>
            <person name="Varghese N."/>
            <person name="Submissions S."/>
        </authorList>
    </citation>
    <scope>NUCLEOTIDE SEQUENCE [LARGE SCALE GENOMIC DNA]</scope>
    <source>
        <strain evidence="14">S9</strain>
    </source>
</reference>
<sequence>MKTYDIVVIGGGSAGLTVAAGAAQFGAEVALIEKKNTLGGDCLHYGCVPSKALIAAAKEVHQLYKSAKRFGLTVHGKPGWQTAKEKVKEAVASIQEHDSEERFRGLGIDVIFAGARFRDNHHIQLSSGSIIKGKRIVIATGSSPVIPPIEGIEHLKVATNETVFDMENLPERMVMVGGGPVGLELSQALSRLGVHVTIVDSASEILQKEDEDISKPVREQLKLEMTVLTSSTVEKVIKKEGKTFVVIRGEHSQELEADTLFIAAGRKPNTEGLALEKAGVEVNKKGEIIVKETLQTSQANIYAAGDVNGAFPFTHAAGHEGKTIVANAVFGLKRKVSYENVPWAFYTDPEIFHLGKTEKEVRKEKGRDYRVYSMDCSRVDRMIAEQDKLSVVKVITDKKGKILGAHAAGGHASDWMQQLIYMKTNDDSFSKVSNSVYPYPSRGEIVKNAGDLYWREKLFESGLSKVMAKYVSLFR</sequence>
<dbReference type="PRINTS" id="PR00368">
    <property type="entry name" value="FADPNR"/>
</dbReference>
<dbReference type="InterPro" id="IPR023753">
    <property type="entry name" value="FAD/NAD-binding_dom"/>
</dbReference>
<keyword evidence="3 8" id="KW-0274">FAD</keyword>
<dbReference type="GO" id="GO:0003955">
    <property type="term" value="F:NAD(P)H dehydrogenase (quinone) activity"/>
    <property type="evidence" value="ECO:0007669"/>
    <property type="project" value="TreeGrafter"/>
</dbReference>
<dbReference type="InterPro" id="IPR016156">
    <property type="entry name" value="FAD/NAD-linked_Rdtase_dimer_sf"/>
</dbReference>
<keyword evidence="13" id="KW-0670">Pyruvate</keyword>
<keyword evidence="4" id="KW-0521">NADP</keyword>
<evidence type="ECO:0000256" key="4">
    <source>
        <dbReference type="ARBA" id="ARBA00022857"/>
    </source>
</evidence>
<dbReference type="AlphaFoldDB" id="A0A1H9RTY2"/>
<dbReference type="PANTHER" id="PTHR43014">
    <property type="entry name" value="MERCURIC REDUCTASE"/>
    <property type="match status" value="1"/>
</dbReference>
<keyword evidence="8" id="KW-0520">NAD</keyword>
<dbReference type="InterPro" id="IPR012999">
    <property type="entry name" value="Pyr_OxRdtase_I_AS"/>
</dbReference>
<feature type="disulfide bond" description="Redox-active" evidence="9">
    <location>
        <begin position="42"/>
        <end position="47"/>
    </location>
</feature>
<dbReference type="SUPFAM" id="SSF51905">
    <property type="entry name" value="FAD/NAD(P)-binding domain"/>
    <property type="match status" value="1"/>
</dbReference>
<feature type="binding site" evidence="8">
    <location>
        <position position="306"/>
    </location>
    <ligand>
        <name>FAD</name>
        <dbReference type="ChEBI" id="CHEBI:57692"/>
    </ligand>
</feature>
<dbReference type="InterPro" id="IPR036188">
    <property type="entry name" value="FAD/NAD-bd_sf"/>
</dbReference>
<keyword evidence="2 10" id="KW-0285">Flavoprotein</keyword>
<feature type="binding site" evidence="8">
    <location>
        <begin position="177"/>
        <end position="184"/>
    </location>
    <ligand>
        <name>NAD(+)</name>
        <dbReference type="ChEBI" id="CHEBI:57540"/>
    </ligand>
</feature>
<dbReference type="STRING" id="1601833.SAMN05518684_103308"/>
<evidence type="ECO:0000313" key="13">
    <source>
        <dbReference type="EMBL" id="SER75583.1"/>
    </source>
</evidence>
<keyword evidence="8" id="KW-0547">Nucleotide-binding</keyword>
<dbReference type="Gene3D" id="3.30.390.30">
    <property type="match status" value="1"/>
</dbReference>
<dbReference type="InterPro" id="IPR001100">
    <property type="entry name" value="Pyr_nuc-diS_OxRdtase"/>
</dbReference>
<dbReference type="PIRSF" id="PIRSF000350">
    <property type="entry name" value="Mercury_reductase_MerA"/>
    <property type="match status" value="1"/>
</dbReference>
<evidence type="ECO:0000259" key="11">
    <source>
        <dbReference type="Pfam" id="PF02852"/>
    </source>
</evidence>
<dbReference type="PANTHER" id="PTHR43014:SF2">
    <property type="entry name" value="MERCURIC REDUCTASE"/>
    <property type="match status" value="1"/>
</dbReference>
<evidence type="ECO:0000313" key="14">
    <source>
        <dbReference type="Proteomes" id="UP000198571"/>
    </source>
</evidence>
<dbReference type="InterPro" id="IPR004099">
    <property type="entry name" value="Pyr_nucl-diS_OxRdtase_dimer"/>
</dbReference>
<comment type="cofactor">
    <cofactor evidence="8">
        <name>FAD</name>
        <dbReference type="ChEBI" id="CHEBI:57692"/>
    </cofactor>
    <text evidence="8">Binds 1 FAD per subunit.</text>
</comment>
<evidence type="ECO:0000256" key="5">
    <source>
        <dbReference type="ARBA" id="ARBA00023002"/>
    </source>
</evidence>
<feature type="binding site" evidence="8">
    <location>
        <position position="265"/>
    </location>
    <ligand>
        <name>NAD(+)</name>
        <dbReference type="ChEBI" id="CHEBI:57540"/>
    </ligand>
</feature>
<evidence type="ECO:0000256" key="7">
    <source>
        <dbReference type="ARBA" id="ARBA00023284"/>
    </source>
</evidence>
<evidence type="ECO:0000256" key="10">
    <source>
        <dbReference type="RuleBase" id="RU003691"/>
    </source>
</evidence>
<dbReference type="OrthoDB" id="9800167at2"/>
<dbReference type="GO" id="GO:0016668">
    <property type="term" value="F:oxidoreductase activity, acting on a sulfur group of donors, NAD(P) as acceptor"/>
    <property type="evidence" value="ECO:0007669"/>
    <property type="project" value="InterPro"/>
</dbReference>
<keyword evidence="7 10" id="KW-0676">Redox-active center</keyword>
<evidence type="ECO:0000256" key="2">
    <source>
        <dbReference type="ARBA" id="ARBA00022630"/>
    </source>
</evidence>
<dbReference type="PROSITE" id="PS00076">
    <property type="entry name" value="PYRIDINE_REDOX_1"/>
    <property type="match status" value="1"/>
</dbReference>
<feature type="domain" description="Pyridine nucleotide-disulphide oxidoreductase dimerisation" evidence="11">
    <location>
        <begin position="341"/>
        <end position="448"/>
    </location>
</feature>
<feature type="domain" description="FAD/NAD(P)-binding" evidence="12">
    <location>
        <begin position="4"/>
        <end position="321"/>
    </location>
</feature>